<sequence>YEVFKYLGAETIGYNQPASLPYPTENPFA</sequence>
<keyword evidence="1" id="KW-0413">Isomerase</keyword>
<gene>
    <name evidence="1" type="ORF">E7215_17435</name>
</gene>
<dbReference type="EMBL" id="SVCM01000212">
    <property type="protein sequence ID" value="MBE6061924.1"/>
    <property type="molecule type" value="Genomic_DNA"/>
</dbReference>
<accession>A0A927WBU1</accession>
<organism evidence="1 2">
    <name type="scientific">Clostridium sulfidigenes</name>
    <dbReference type="NCBI Taxonomy" id="318464"/>
    <lineage>
        <taxon>Bacteria</taxon>
        <taxon>Bacillati</taxon>
        <taxon>Bacillota</taxon>
        <taxon>Clostridia</taxon>
        <taxon>Eubacteriales</taxon>
        <taxon>Clostridiaceae</taxon>
        <taxon>Clostridium</taxon>
    </lineage>
</organism>
<dbReference type="GO" id="GO:0016853">
    <property type="term" value="F:isomerase activity"/>
    <property type="evidence" value="ECO:0007669"/>
    <property type="project" value="UniProtKB-KW"/>
</dbReference>
<reference evidence="1" key="1">
    <citation type="submission" date="2019-04" db="EMBL/GenBank/DDBJ databases">
        <title>Evolution of Biomass-Degrading Anaerobic Consortia Revealed by Metagenomics.</title>
        <authorList>
            <person name="Peng X."/>
        </authorList>
    </citation>
    <scope>NUCLEOTIDE SEQUENCE</scope>
    <source>
        <strain evidence="1">SIG254</strain>
    </source>
</reference>
<feature type="non-terminal residue" evidence="1">
    <location>
        <position position="1"/>
    </location>
</feature>
<proteinExistence type="predicted"/>
<dbReference type="AlphaFoldDB" id="A0A927WBU1"/>
<evidence type="ECO:0000313" key="2">
    <source>
        <dbReference type="Proteomes" id="UP000768462"/>
    </source>
</evidence>
<protein>
    <submittedName>
        <fullName evidence="1">Fucose isomerase</fullName>
    </submittedName>
</protein>
<evidence type="ECO:0000313" key="1">
    <source>
        <dbReference type="EMBL" id="MBE6061924.1"/>
    </source>
</evidence>
<comment type="caution">
    <text evidence="1">The sequence shown here is derived from an EMBL/GenBank/DDBJ whole genome shotgun (WGS) entry which is preliminary data.</text>
</comment>
<dbReference type="Proteomes" id="UP000768462">
    <property type="component" value="Unassembled WGS sequence"/>
</dbReference>
<name>A0A927WBU1_9CLOT</name>